<evidence type="ECO:0000313" key="2">
    <source>
        <dbReference type="Proteomes" id="UP000008909"/>
    </source>
</evidence>
<evidence type="ECO:0000313" key="1">
    <source>
        <dbReference type="EMBL" id="GAA56954.1"/>
    </source>
</evidence>
<gene>
    <name evidence="1" type="ORF">CLF_111881</name>
</gene>
<sequence length="197" mass="22519">MEEGLSNPSVMNGTGSEGDFRYCCAQTKSFSERKNSQSSTRLQVKLPCAKHLFFKSQHKKQCDHCRSNRLFADKEAFAIPKSSKSSSKWKDMKISNLYQLFSTDRLLLEAKRPTLVNRDRQHCCADYRTTNNLTHPSVSDLLGIKPSCNIVNNSSDNCNRPYRQQSAESQKIVSNLFTRVERYELNSDATITPLHMK</sequence>
<accession>G7YVH4</accession>
<dbReference type="EMBL" id="DF144463">
    <property type="protein sequence ID" value="GAA56954.1"/>
    <property type="molecule type" value="Genomic_DNA"/>
</dbReference>
<reference evidence="1" key="1">
    <citation type="journal article" date="2011" name="Genome Biol.">
        <title>The draft genome of the carcinogenic human liver fluke Clonorchis sinensis.</title>
        <authorList>
            <person name="Wang X."/>
            <person name="Chen W."/>
            <person name="Huang Y."/>
            <person name="Sun J."/>
            <person name="Men J."/>
            <person name="Liu H."/>
            <person name="Luo F."/>
            <person name="Guo L."/>
            <person name="Lv X."/>
            <person name="Deng C."/>
            <person name="Zhou C."/>
            <person name="Fan Y."/>
            <person name="Li X."/>
            <person name="Huang L."/>
            <person name="Hu Y."/>
            <person name="Liang C."/>
            <person name="Hu X."/>
            <person name="Xu J."/>
            <person name="Yu X."/>
        </authorList>
    </citation>
    <scope>NUCLEOTIDE SEQUENCE [LARGE SCALE GENOMIC DNA]</scope>
    <source>
        <strain evidence="1">Henan</strain>
    </source>
</reference>
<protein>
    <submittedName>
        <fullName evidence="1">Uncharacterized protein</fullName>
    </submittedName>
</protein>
<dbReference type="AlphaFoldDB" id="G7YVH4"/>
<proteinExistence type="predicted"/>
<name>G7YVH4_CLOSI</name>
<organism evidence="1 2">
    <name type="scientific">Clonorchis sinensis</name>
    <name type="common">Chinese liver fluke</name>
    <dbReference type="NCBI Taxonomy" id="79923"/>
    <lineage>
        <taxon>Eukaryota</taxon>
        <taxon>Metazoa</taxon>
        <taxon>Spiralia</taxon>
        <taxon>Lophotrochozoa</taxon>
        <taxon>Platyhelminthes</taxon>
        <taxon>Trematoda</taxon>
        <taxon>Digenea</taxon>
        <taxon>Opisthorchiida</taxon>
        <taxon>Opisthorchiata</taxon>
        <taxon>Opisthorchiidae</taxon>
        <taxon>Clonorchis</taxon>
    </lineage>
</organism>
<reference key="2">
    <citation type="submission" date="2011-10" db="EMBL/GenBank/DDBJ databases">
        <title>The genome and transcriptome sequence of Clonorchis sinensis provide insights into the carcinogenic liver fluke.</title>
        <authorList>
            <person name="Wang X."/>
            <person name="Huang Y."/>
            <person name="Chen W."/>
            <person name="Liu H."/>
            <person name="Guo L."/>
            <person name="Chen Y."/>
            <person name="Luo F."/>
            <person name="Zhou W."/>
            <person name="Sun J."/>
            <person name="Mao Q."/>
            <person name="Liang P."/>
            <person name="Zhou C."/>
            <person name="Tian Y."/>
            <person name="Men J."/>
            <person name="Lv X."/>
            <person name="Huang L."/>
            <person name="Zhou J."/>
            <person name="Hu Y."/>
            <person name="Li R."/>
            <person name="Zhang F."/>
            <person name="Lei H."/>
            <person name="Li X."/>
            <person name="Hu X."/>
            <person name="Liang C."/>
            <person name="Xu J."/>
            <person name="Wu Z."/>
            <person name="Yu X."/>
        </authorList>
    </citation>
    <scope>NUCLEOTIDE SEQUENCE</scope>
    <source>
        <strain>Henan</strain>
    </source>
</reference>
<keyword evidence="2" id="KW-1185">Reference proteome</keyword>
<dbReference type="Proteomes" id="UP000008909">
    <property type="component" value="Unassembled WGS sequence"/>
</dbReference>